<accession>W9ATJ9</accession>
<keyword evidence="1" id="KW-1133">Transmembrane helix</keyword>
<keyword evidence="1" id="KW-0812">Transmembrane</keyword>
<protein>
    <recommendedName>
        <fullName evidence="4">Transmembrane protein</fullName>
    </recommendedName>
</protein>
<evidence type="ECO:0000313" key="2">
    <source>
        <dbReference type="EMBL" id="CDO09079.1"/>
    </source>
</evidence>
<organism evidence="2 3">
    <name type="scientific">Mycolicibacterium cosmeticum</name>
    <dbReference type="NCBI Taxonomy" id="258533"/>
    <lineage>
        <taxon>Bacteria</taxon>
        <taxon>Bacillati</taxon>
        <taxon>Actinomycetota</taxon>
        <taxon>Actinomycetes</taxon>
        <taxon>Mycobacteriales</taxon>
        <taxon>Mycobacteriaceae</taxon>
        <taxon>Mycolicibacterium</taxon>
    </lineage>
</organism>
<gene>
    <name evidence="2" type="ORF">BN977_03899</name>
</gene>
<dbReference type="STRING" id="258533.BN977_03899"/>
<reference evidence="2" key="2">
    <citation type="submission" date="2014-03" db="EMBL/GenBank/DDBJ databases">
        <authorList>
            <person name="Urmite Genomes"/>
        </authorList>
    </citation>
    <scope>NUCLEOTIDE SEQUENCE</scope>
    <source>
        <strain evidence="2">DSM 44829</strain>
    </source>
</reference>
<feature type="transmembrane region" description="Helical" evidence="1">
    <location>
        <begin position="57"/>
        <end position="78"/>
    </location>
</feature>
<dbReference type="RefSeq" id="WP_036400686.1">
    <property type="nucleotide sequence ID" value="NZ_CCBB010000003.1"/>
</dbReference>
<proteinExistence type="predicted"/>
<evidence type="ECO:0000313" key="3">
    <source>
        <dbReference type="Proteomes" id="UP000028870"/>
    </source>
</evidence>
<evidence type="ECO:0008006" key="4">
    <source>
        <dbReference type="Google" id="ProtNLM"/>
    </source>
</evidence>
<comment type="caution">
    <text evidence="2">The sequence shown here is derived from an EMBL/GenBank/DDBJ whole genome shotgun (WGS) entry which is preliminary data.</text>
</comment>
<dbReference type="AlphaFoldDB" id="W9ATJ9"/>
<sequence>MIQARSTGGAPSALRRAAWAAGALCAVGSLVAGAYTVVGPLPECGGLYVCRRVVDRTLLLGWTALFVAVAAAVVLAVVMRDRRLAGWPARAVVLVLTCLLAAAYWKTHFGALRAALATQLPVTAPMWTATYAFWLAVAGLGLAAVGIRPR</sequence>
<feature type="transmembrane region" description="Helical" evidence="1">
    <location>
        <begin position="125"/>
        <end position="147"/>
    </location>
</feature>
<reference evidence="2" key="1">
    <citation type="submission" date="2014-03" db="EMBL/GenBank/DDBJ databases">
        <title>Draft Genome Sequence of Mycobacterium cosmeticum DSM 44829.</title>
        <authorList>
            <person name="Croce O."/>
            <person name="Robert C."/>
            <person name="Raoult D."/>
            <person name="Drancourt M."/>
        </authorList>
    </citation>
    <scope>NUCLEOTIDE SEQUENCE [LARGE SCALE GENOMIC DNA]</scope>
    <source>
        <strain evidence="2">DSM 44829</strain>
    </source>
</reference>
<evidence type="ECO:0000256" key="1">
    <source>
        <dbReference type="SAM" id="Phobius"/>
    </source>
</evidence>
<dbReference type="Proteomes" id="UP000028870">
    <property type="component" value="Unassembled WGS sequence"/>
</dbReference>
<dbReference type="EMBL" id="CCBB010000003">
    <property type="protein sequence ID" value="CDO09079.1"/>
    <property type="molecule type" value="Genomic_DNA"/>
</dbReference>
<keyword evidence="3" id="KW-1185">Reference proteome</keyword>
<keyword evidence="1" id="KW-0472">Membrane</keyword>
<dbReference type="OrthoDB" id="4764671at2"/>
<feature type="transmembrane region" description="Helical" evidence="1">
    <location>
        <begin position="87"/>
        <end position="105"/>
    </location>
</feature>
<name>W9ATJ9_MYCCO</name>